<feature type="non-terminal residue" evidence="2">
    <location>
        <position position="1"/>
    </location>
</feature>
<proteinExistence type="predicted"/>
<gene>
    <name evidence="2" type="ORF">HaLaN_04358</name>
</gene>
<keyword evidence="3" id="KW-1185">Reference proteome</keyword>
<evidence type="ECO:0000313" key="3">
    <source>
        <dbReference type="Proteomes" id="UP000485058"/>
    </source>
</evidence>
<dbReference type="EMBL" id="BLLF01000220">
    <property type="protein sequence ID" value="GFH09251.1"/>
    <property type="molecule type" value="Genomic_DNA"/>
</dbReference>
<name>A0A699YIE9_HAELA</name>
<dbReference type="PANTHER" id="PTHR45588">
    <property type="entry name" value="TPR DOMAIN-CONTAINING PROTEIN"/>
    <property type="match status" value="1"/>
</dbReference>
<protein>
    <recommendedName>
        <fullName evidence="4">TPR_REGION domain-containing protein</fullName>
    </recommendedName>
</protein>
<feature type="repeat" description="TPR" evidence="1">
    <location>
        <begin position="41"/>
        <end position="74"/>
    </location>
</feature>
<dbReference type="AlphaFoldDB" id="A0A699YIE9"/>
<feature type="non-terminal residue" evidence="2">
    <location>
        <position position="147"/>
    </location>
</feature>
<reference evidence="2 3" key="1">
    <citation type="submission" date="2020-02" db="EMBL/GenBank/DDBJ databases">
        <title>Draft genome sequence of Haematococcus lacustris strain NIES-144.</title>
        <authorList>
            <person name="Morimoto D."/>
            <person name="Nakagawa S."/>
            <person name="Yoshida T."/>
            <person name="Sawayama S."/>
        </authorList>
    </citation>
    <scope>NUCLEOTIDE SEQUENCE [LARGE SCALE GENOMIC DNA]</scope>
    <source>
        <strain evidence="2 3">NIES-144</strain>
    </source>
</reference>
<comment type="caution">
    <text evidence="2">The sequence shown here is derived from an EMBL/GenBank/DDBJ whole genome shotgun (WGS) entry which is preliminary data.</text>
</comment>
<evidence type="ECO:0000313" key="2">
    <source>
        <dbReference type="EMBL" id="GFH09251.1"/>
    </source>
</evidence>
<evidence type="ECO:0008006" key="4">
    <source>
        <dbReference type="Google" id="ProtNLM"/>
    </source>
</evidence>
<accession>A0A699YIE9</accession>
<evidence type="ECO:0000256" key="1">
    <source>
        <dbReference type="PROSITE-ProRule" id="PRU00339"/>
    </source>
</evidence>
<organism evidence="2 3">
    <name type="scientific">Haematococcus lacustris</name>
    <name type="common">Green alga</name>
    <name type="synonym">Haematococcus pluvialis</name>
    <dbReference type="NCBI Taxonomy" id="44745"/>
    <lineage>
        <taxon>Eukaryota</taxon>
        <taxon>Viridiplantae</taxon>
        <taxon>Chlorophyta</taxon>
        <taxon>core chlorophytes</taxon>
        <taxon>Chlorophyceae</taxon>
        <taxon>CS clade</taxon>
        <taxon>Chlamydomonadales</taxon>
        <taxon>Haematococcaceae</taxon>
        <taxon>Haematococcus</taxon>
    </lineage>
</organism>
<dbReference type="InterPro" id="IPR011990">
    <property type="entry name" value="TPR-like_helical_dom_sf"/>
</dbReference>
<dbReference type="PROSITE" id="PS50005">
    <property type="entry name" value="TPR"/>
    <property type="match status" value="1"/>
</dbReference>
<keyword evidence="1" id="KW-0802">TPR repeat</keyword>
<dbReference type="Proteomes" id="UP000485058">
    <property type="component" value="Unassembled WGS sequence"/>
</dbReference>
<sequence length="147" mass="16668">MHRRKAFGSSAAFQYPIDVAVQDGLGPVYWPMDELHTSPEATAHFGVGLRQLHVFWYDEAIKSFERCIAVDPGFSLGYWGLALAYKQVLWQTEDLQAGQQALQAMELKGRQQDLSPRAALYINAVKKLYTPDKSIDERERAYNAAME</sequence>
<dbReference type="InterPro" id="IPR019734">
    <property type="entry name" value="TPR_rpt"/>
</dbReference>
<dbReference type="Gene3D" id="1.25.40.10">
    <property type="entry name" value="Tetratricopeptide repeat domain"/>
    <property type="match status" value="1"/>
</dbReference>
<dbReference type="SUPFAM" id="SSF48452">
    <property type="entry name" value="TPR-like"/>
    <property type="match status" value="1"/>
</dbReference>
<dbReference type="PANTHER" id="PTHR45588:SF1">
    <property type="entry name" value="WW DOMAIN-CONTAINING PROTEIN"/>
    <property type="match status" value="1"/>
</dbReference>